<reference evidence="6 7" key="1">
    <citation type="submission" date="2017-05" db="EMBL/GenBank/DDBJ databases">
        <authorList>
            <person name="Varghese N."/>
            <person name="Submissions S."/>
        </authorList>
    </citation>
    <scope>NUCLEOTIDE SEQUENCE [LARGE SCALE GENOMIC DNA]</scope>
    <source>
        <strain evidence="6 7">DSM 100094</strain>
    </source>
</reference>
<dbReference type="SMART" id="SM00448">
    <property type="entry name" value="REC"/>
    <property type="match status" value="1"/>
</dbReference>
<gene>
    <name evidence="6" type="ORF">SAMN06265221_11421</name>
</gene>
<feature type="modified residue" description="4-aspartylphosphate" evidence="3">
    <location>
        <position position="62"/>
    </location>
</feature>
<dbReference type="InterPro" id="IPR000160">
    <property type="entry name" value="GGDEF_dom"/>
</dbReference>
<dbReference type="EMBL" id="FXTK01000014">
    <property type="protein sequence ID" value="SMO84948.1"/>
    <property type="molecule type" value="Genomic_DNA"/>
</dbReference>
<dbReference type="EC" id="2.7.7.65" evidence="1"/>
<organism evidence="6 7">
    <name type="scientific">Paracoccus laeviglucosivorans</name>
    <dbReference type="NCBI Taxonomy" id="1197861"/>
    <lineage>
        <taxon>Bacteria</taxon>
        <taxon>Pseudomonadati</taxon>
        <taxon>Pseudomonadota</taxon>
        <taxon>Alphaproteobacteria</taxon>
        <taxon>Rhodobacterales</taxon>
        <taxon>Paracoccaceae</taxon>
        <taxon>Paracoccus</taxon>
    </lineage>
</organism>
<dbReference type="Pfam" id="PF00072">
    <property type="entry name" value="Response_reg"/>
    <property type="match status" value="1"/>
</dbReference>
<evidence type="ECO:0000259" key="5">
    <source>
        <dbReference type="PROSITE" id="PS50887"/>
    </source>
</evidence>
<dbReference type="InterPro" id="IPR050469">
    <property type="entry name" value="Diguanylate_Cyclase"/>
</dbReference>
<feature type="domain" description="Response regulatory" evidence="4">
    <location>
        <begin position="14"/>
        <end position="129"/>
    </location>
</feature>
<dbReference type="InterPro" id="IPR029787">
    <property type="entry name" value="Nucleotide_cyclase"/>
</dbReference>
<keyword evidence="3" id="KW-0597">Phosphoprotein</keyword>
<evidence type="ECO:0000256" key="3">
    <source>
        <dbReference type="PROSITE-ProRule" id="PRU00169"/>
    </source>
</evidence>
<sequence length="313" mass="34546">MMSQVSVDAARKATVLIVDDEVSNIEIMNEALGDQYDVSFAISGEQALESVHDIMPDLVLLDVVMPGIQGFDVCRRLKQDPLLADIPVIFITGLNDTDDEVLGLSIGAIDYVTKPVHPLTLRNRVRNHIELKQLRDQLAEMAVTDALTGLHNRRKLDGLMKEAVKTHAGEGRWLSLIMLDIDFFKQFNDTYGHQNGDNCISMVASALHRATRRASGHSARYGGEEFCCVLMDCSPDQAQAVAEEIRDHVHQLRIPHERSQVSPFVTISIGVASAQAREDSAPNDWVKAADAQLYRAKSAGRDRIEACVFGDLG</sequence>
<dbReference type="GO" id="GO:0005886">
    <property type="term" value="C:plasma membrane"/>
    <property type="evidence" value="ECO:0007669"/>
    <property type="project" value="TreeGrafter"/>
</dbReference>
<dbReference type="Proteomes" id="UP000319014">
    <property type="component" value="Unassembled WGS sequence"/>
</dbReference>
<dbReference type="InterPro" id="IPR011006">
    <property type="entry name" value="CheY-like_superfamily"/>
</dbReference>
<evidence type="ECO:0000256" key="1">
    <source>
        <dbReference type="ARBA" id="ARBA00012528"/>
    </source>
</evidence>
<dbReference type="CDD" id="cd01949">
    <property type="entry name" value="GGDEF"/>
    <property type="match status" value="1"/>
</dbReference>
<dbReference type="GO" id="GO:1902201">
    <property type="term" value="P:negative regulation of bacterial-type flagellum-dependent cell motility"/>
    <property type="evidence" value="ECO:0007669"/>
    <property type="project" value="TreeGrafter"/>
</dbReference>
<dbReference type="GO" id="GO:0052621">
    <property type="term" value="F:diguanylate cyclase activity"/>
    <property type="evidence" value="ECO:0007669"/>
    <property type="project" value="UniProtKB-EC"/>
</dbReference>
<name>A0A521EM11_9RHOB</name>
<dbReference type="NCBIfam" id="TIGR00254">
    <property type="entry name" value="GGDEF"/>
    <property type="match status" value="1"/>
</dbReference>
<accession>A0A521EM11</accession>
<keyword evidence="7" id="KW-1185">Reference proteome</keyword>
<dbReference type="Gene3D" id="3.40.50.2300">
    <property type="match status" value="1"/>
</dbReference>
<dbReference type="AlphaFoldDB" id="A0A521EM11"/>
<dbReference type="GO" id="GO:0000160">
    <property type="term" value="P:phosphorelay signal transduction system"/>
    <property type="evidence" value="ECO:0007669"/>
    <property type="project" value="InterPro"/>
</dbReference>
<dbReference type="GO" id="GO:0043709">
    <property type="term" value="P:cell adhesion involved in single-species biofilm formation"/>
    <property type="evidence" value="ECO:0007669"/>
    <property type="project" value="TreeGrafter"/>
</dbReference>
<comment type="catalytic activity">
    <reaction evidence="2">
        <text>2 GTP = 3',3'-c-di-GMP + 2 diphosphate</text>
        <dbReference type="Rhea" id="RHEA:24898"/>
        <dbReference type="ChEBI" id="CHEBI:33019"/>
        <dbReference type="ChEBI" id="CHEBI:37565"/>
        <dbReference type="ChEBI" id="CHEBI:58805"/>
        <dbReference type="EC" id="2.7.7.65"/>
    </reaction>
</comment>
<dbReference type="InterPro" id="IPR043128">
    <property type="entry name" value="Rev_trsase/Diguanyl_cyclase"/>
</dbReference>
<evidence type="ECO:0000313" key="7">
    <source>
        <dbReference type="Proteomes" id="UP000319014"/>
    </source>
</evidence>
<dbReference type="FunFam" id="3.30.70.270:FF:000001">
    <property type="entry name" value="Diguanylate cyclase domain protein"/>
    <property type="match status" value="1"/>
</dbReference>
<dbReference type="SUPFAM" id="SSF55073">
    <property type="entry name" value="Nucleotide cyclase"/>
    <property type="match status" value="1"/>
</dbReference>
<feature type="domain" description="GGDEF" evidence="5">
    <location>
        <begin position="172"/>
        <end position="309"/>
    </location>
</feature>
<dbReference type="SUPFAM" id="SSF52172">
    <property type="entry name" value="CheY-like"/>
    <property type="match status" value="1"/>
</dbReference>
<evidence type="ECO:0000259" key="4">
    <source>
        <dbReference type="PROSITE" id="PS50110"/>
    </source>
</evidence>
<dbReference type="Gene3D" id="3.30.70.270">
    <property type="match status" value="1"/>
</dbReference>
<dbReference type="SMART" id="SM00267">
    <property type="entry name" value="GGDEF"/>
    <property type="match status" value="1"/>
</dbReference>
<proteinExistence type="predicted"/>
<evidence type="ECO:0000256" key="2">
    <source>
        <dbReference type="ARBA" id="ARBA00034247"/>
    </source>
</evidence>
<dbReference type="PANTHER" id="PTHR45138">
    <property type="entry name" value="REGULATORY COMPONENTS OF SENSORY TRANSDUCTION SYSTEM"/>
    <property type="match status" value="1"/>
</dbReference>
<dbReference type="PROSITE" id="PS50110">
    <property type="entry name" value="RESPONSE_REGULATORY"/>
    <property type="match status" value="1"/>
</dbReference>
<dbReference type="PANTHER" id="PTHR45138:SF9">
    <property type="entry name" value="DIGUANYLATE CYCLASE DGCM-RELATED"/>
    <property type="match status" value="1"/>
</dbReference>
<dbReference type="PROSITE" id="PS50887">
    <property type="entry name" value="GGDEF"/>
    <property type="match status" value="1"/>
</dbReference>
<dbReference type="InterPro" id="IPR001789">
    <property type="entry name" value="Sig_transdc_resp-reg_receiver"/>
</dbReference>
<evidence type="ECO:0000313" key="6">
    <source>
        <dbReference type="EMBL" id="SMO84948.1"/>
    </source>
</evidence>
<dbReference type="Pfam" id="PF00990">
    <property type="entry name" value="GGDEF"/>
    <property type="match status" value="1"/>
</dbReference>
<protein>
    <recommendedName>
        <fullName evidence="1">diguanylate cyclase</fullName>
        <ecNumber evidence="1">2.7.7.65</ecNumber>
    </recommendedName>
</protein>